<dbReference type="Proteomes" id="UP000005631">
    <property type="component" value="Chromosome"/>
</dbReference>
<evidence type="ECO:0000256" key="1">
    <source>
        <dbReference type="ARBA" id="ARBA00004370"/>
    </source>
</evidence>
<organism evidence="5 6">
    <name type="scientific">Owenweeksia hongkongensis (strain DSM 17368 / CIP 108786 / JCM 12287 / NRRL B-23963 / UST20020801)</name>
    <dbReference type="NCBI Taxonomy" id="926562"/>
    <lineage>
        <taxon>Bacteria</taxon>
        <taxon>Pseudomonadati</taxon>
        <taxon>Bacteroidota</taxon>
        <taxon>Flavobacteriia</taxon>
        <taxon>Flavobacteriales</taxon>
        <taxon>Owenweeksiaceae</taxon>
        <taxon>Owenweeksia</taxon>
    </lineage>
</organism>
<dbReference type="Gene3D" id="2.40.160.50">
    <property type="entry name" value="membrane protein fhac: a member of the omp85/tpsb transporter family"/>
    <property type="match status" value="1"/>
</dbReference>
<dbReference type="HOGENOM" id="CLU_046092_0_0_10"/>
<keyword evidence="3" id="KW-0732">Signal</keyword>
<accession>G8R4G5</accession>
<dbReference type="EMBL" id="CP003156">
    <property type="protein sequence ID" value="AEV32054.1"/>
    <property type="molecule type" value="Genomic_DNA"/>
</dbReference>
<dbReference type="OrthoDB" id="9771071at2"/>
<dbReference type="InterPro" id="IPR000184">
    <property type="entry name" value="Bac_surfAg_D15"/>
</dbReference>
<protein>
    <submittedName>
        <fullName evidence="5">Outer membrane protein/protective antigen OMA87</fullName>
    </submittedName>
</protein>
<reference evidence="5 6" key="1">
    <citation type="journal article" date="2012" name="Stand. Genomic Sci.">
        <title>Genome sequence of the orange-pigmented seawater bacterium Owenweeksia hongkongensis type strain (UST20020801(T)).</title>
        <authorList>
            <person name="Riedel T."/>
            <person name="Held B."/>
            <person name="Nolan M."/>
            <person name="Lucas S."/>
            <person name="Lapidus A."/>
            <person name="Tice H."/>
            <person name="Del Rio T.G."/>
            <person name="Cheng J.F."/>
            <person name="Han C."/>
            <person name="Tapia R."/>
            <person name="Goodwin L.A."/>
            <person name="Pitluck S."/>
            <person name="Liolios K."/>
            <person name="Mavromatis K."/>
            <person name="Pagani I."/>
            <person name="Ivanova N."/>
            <person name="Mikhailova N."/>
            <person name="Pati A."/>
            <person name="Chen A."/>
            <person name="Palaniappan K."/>
            <person name="Rohde M."/>
            <person name="Tindall B.J."/>
            <person name="Detter J.C."/>
            <person name="Goker M."/>
            <person name="Woyke T."/>
            <person name="Bristow J."/>
            <person name="Eisen J.A."/>
            <person name="Markowitz V."/>
            <person name="Hugenholtz P."/>
            <person name="Klenk H.P."/>
            <person name="Kyrpides N.C."/>
        </authorList>
    </citation>
    <scope>NUCLEOTIDE SEQUENCE</scope>
    <source>
        <strain evidence="6">DSM 17368 / JCM 12287 / NRRL B-23963</strain>
    </source>
</reference>
<evidence type="ECO:0000256" key="2">
    <source>
        <dbReference type="ARBA" id="ARBA00023136"/>
    </source>
</evidence>
<keyword evidence="6" id="KW-1185">Reference proteome</keyword>
<name>G8R4G5_OWEHD</name>
<dbReference type="KEGG" id="oho:Oweho_1045"/>
<evidence type="ECO:0000313" key="6">
    <source>
        <dbReference type="Proteomes" id="UP000005631"/>
    </source>
</evidence>
<proteinExistence type="predicted"/>
<evidence type="ECO:0000259" key="4">
    <source>
        <dbReference type="Pfam" id="PF01103"/>
    </source>
</evidence>
<feature type="chain" id="PRO_5003514315" evidence="3">
    <location>
        <begin position="38"/>
        <end position="380"/>
    </location>
</feature>
<dbReference type="GO" id="GO:0019867">
    <property type="term" value="C:outer membrane"/>
    <property type="evidence" value="ECO:0007669"/>
    <property type="project" value="InterPro"/>
</dbReference>
<dbReference type="AlphaFoldDB" id="G8R4G5"/>
<feature type="domain" description="Bacterial surface antigen (D15)" evidence="4">
    <location>
        <begin position="143"/>
        <end position="339"/>
    </location>
</feature>
<dbReference type="STRING" id="926562.Oweho_1045"/>
<sequence>MKHEGGLPFSYKNNRLSIFKHSYLVTSLLLCANFLFAQQKPETDTADEDLFSINVLPVGFYSPETSLAFGAGAFSTFQFKGDKSTLSQSQVGVSYTLENQLLSFLSYRIFWSDDDWLSYGELGYYKYIYKYYGNGPYNTLDDEEDFSFLLPRVRINTMRQTLPGLYVGARYWFDGFDVFEVEEDGILDTANILGKEGGRASGIGPAINYDTRDNQLYPTKGWYAEASAIWNFKAIGSEYTFAKYTVDVVNYWAFYKNHILATNLYGELNTGEVPFHQMAQLGGERRMRGLYKGRFRDNTAWIFQAEYRWMFLSRWGVAAFGAFGNVAHGISEYDWSVTKQVFGGGVRFKISKDRKLNIRADVGYSPQGTFKYYITFGEAF</sequence>
<feature type="signal peptide" evidence="3">
    <location>
        <begin position="1"/>
        <end position="37"/>
    </location>
</feature>
<dbReference type="eggNOG" id="COG0729">
    <property type="taxonomic scope" value="Bacteria"/>
</dbReference>
<evidence type="ECO:0000256" key="3">
    <source>
        <dbReference type="SAM" id="SignalP"/>
    </source>
</evidence>
<keyword evidence="2" id="KW-0472">Membrane</keyword>
<gene>
    <name evidence="5" type="ordered locus">Oweho_1045</name>
</gene>
<dbReference type="Pfam" id="PF01103">
    <property type="entry name" value="Omp85"/>
    <property type="match status" value="1"/>
</dbReference>
<evidence type="ECO:0000313" key="5">
    <source>
        <dbReference type="EMBL" id="AEV32054.1"/>
    </source>
</evidence>
<comment type="subcellular location">
    <subcellularLocation>
        <location evidence="1">Membrane</location>
    </subcellularLocation>
</comment>